<dbReference type="PANTHER" id="PTHR18919">
    <property type="entry name" value="ACETYL-COA C-ACYLTRANSFERASE"/>
    <property type="match status" value="1"/>
</dbReference>
<dbReference type="InterPro" id="IPR020610">
    <property type="entry name" value="Thiolase_AS"/>
</dbReference>
<dbReference type="GO" id="GO:0006635">
    <property type="term" value="P:fatty acid beta-oxidation"/>
    <property type="evidence" value="ECO:0007669"/>
    <property type="project" value="TreeGrafter"/>
</dbReference>
<keyword evidence="7" id="KW-1185">Reference proteome</keyword>
<dbReference type="PROSITE" id="PS51186">
    <property type="entry name" value="GNAT"/>
    <property type="match status" value="1"/>
</dbReference>
<dbReference type="PROSITE" id="PS00099">
    <property type="entry name" value="THIOLASE_3"/>
    <property type="match status" value="1"/>
</dbReference>
<dbReference type="Proteomes" id="UP000054721">
    <property type="component" value="Unassembled WGS sequence"/>
</dbReference>
<feature type="non-terminal residue" evidence="6">
    <location>
        <position position="1"/>
    </location>
</feature>
<evidence type="ECO:0000256" key="2">
    <source>
        <dbReference type="ARBA" id="ARBA00010982"/>
    </source>
</evidence>
<keyword evidence="4" id="KW-0012">Acyltransferase</keyword>
<dbReference type="InterPro" id="IPR020616">
    <property type="entry name" value="Thiolase_N"/>
</dbReference>
<keyword evidence="3" id="KW-0808">Transferase</keyword>
<dbReference type="GO" id="GO:0003985">
    <property type="term" value="F:acetyl-CoA C-acetyltransferase activity"/>
    <property type="evidence" value="ECO:0007669"/>
    <property type="project" value="TreeGrafter"/>
</dbReference>
<reference evidence="6 7" key="1">
    <citation type="submission" date="2015-05" db="EMBL/GenBank/DDBJ databases">
        <title>Evolution of Trichinella species and genotypes.</title>
        <authorList>
            <person name="Korhonen P.K."/>
            <person name="Edoardo P."/>
            <person name="Giuseppe L.R."/>
            <person name="Gasser R.B."/>
        </authorList>
    </citation>
    <scope>NUCLEOTIDE SEQUENCE [LARGE SCALE GENOMIC DNA]</scope>
    <source>
        <strain evidence="6">ISS10</strain>
    </source>
</reference>
<dbReference type="CDD" id="cd00751">
    <property type="entry name" value="thiolase"/>
    <property type="match status" value="1"/>
</dbReference>
<dbReference type="PROSITE" id="PS00098">
    <property type="entry name" value="THIOLASE_1"/>
    <property type="match status" value="1"/>
</dbReference>
<dbReference type="Gene3D" id="3.40.630.30">
    <property type="match status" value="1"/>
</dbReference>
<dbReference type="SUPFAM" id="SSF55729">
    <property type="entry name" value="Acyl-CoA N-acyltransferases (Nat)"/>
    <property type="match status" value="1"/>
</dbReference>
<name>A0A0V1L4A3_9BILA</name>
<evidence type="ECO:0000259" key="5">
    <source>
        <dbReference type="PROSITE" id="PS51186"/>
    </source>
</evidence>
<dbReference type="FunFam" id="3.40.47.10:FF:000010">
    <property type="entry name" value="Acetyl-CoA acetyltransferase (Thiolase)"/>
    <property type="match status" value="1"/>
</dbReference>
<dbReference type="PANTHER" id="PTHR18919:SF107">
    <property type="entry name" value="ACETYL-COA ACETYLTRANSFERASE, CYTOSOLIC"/>
    <property type="match status" value="1"/>
</dbReference>
<dbReference type="InterPro" id="IPR020615">
    <property type="entry name" value="Thiolase_acyl_enz_int_AS"/>
</dbReference>
<dbReference type="SUPFAM" id="SSF53901">
    <property type="entry name" value="Thiolase-like"/>
    <property type="match status" value="2"/>
</dbReference>
<dbReference type="AlphaFoldDB" id="A0A0V1L4A3"/>
<sequence length="779" mass="86370">MVQQILVHNHPFNKKLKLCQPTRLLLSSTKRPPHNPKRKFSLILVTSNAFYANTTFVCFTHLLGVQHLLTRQTCNYVFPLFAEFSDTCFFSPLKLKFFHNKNILTVFSAKLLLFFDLILLSQCARYLRFSYSNISYYCPLDVFIVAGKRTAFGAYGGKLKNHTPIDMGEIVARAALEASGVSPNNVNSVIFGNCIHASDDAGYLARHVTLRMGLPIHVPAMSVNRLCGSGFQSIIDAAREIMVGDSNVVIAGGSESMSQATYAVRDVRFGTKFGAKLGLHDTLMETLTDTFVGAPMGMTAETIATKFGITRQQADEVALRSQTRWRLANNNGYFKQEIVPVKVKTKKGEENFEVDEHPRETSMEILGKLPSAFKKGGIVTAGNASGICDGASAVIVASEKAVKDYHLTPLVKIIGWNVSGCDPSIMGIGPVPAVKGLMEKVQMNLKDMDLVEVNEAFASQCAVVERELKLDPDKTNVNGGAIALGHPLATSGNRIVVHLMHELRRRNLKYGLGSACIGGGQGIAMILENVCDSMQRASNFCITLRFMFSRNLDPLTETYSLNFYLHYLSQWPDQFLVAENHNGELMGYIMGKTEGDGENLHGHVTAVSVDCRYRRLGSAVKLIAALEDVSEKKNAYYVDLYVRVSNRLAVDIYLSQGYALYRRVIGYYSGDQEEDAYDMRKALPIDVTQQSLVTSKRSVHPDELMEAENQVCQSCALISLVTCAGFAGYFAYAARTNPTFKRTTRIIYYSLAAVPYWRLSQLHNYIHQLLVAVVLQTDL</sequence>
<dbReference type="InterPro" id="IPR000182">
    <property type="entry name" value="GNAT_dom"/>
</dbReference>
<organism evidence="6 7">
    <name type="scientific">Trichinella nativa</name>
    <dbReference type="NCBI Taxonomy" id="6335"/>
    <lineage>
        <taxon>Eukaryota</taxon>
        <taxon>Metazoa</taxon>
        <taxon>Ecdysozoa</taxon>
        <taxon>Nematoda</taxon>
        <taxon>Enoplea</taxon>
        <taxon>Dorylaimia</taxon>
        <taxon>Trichinellida</taxon>
        <taxon>Trichinellidae</taxon>
        <taxon>Trichinella</taxon>
    </lineage>
</organism>
<evidence type="ECO:0000256" key="1">
    <source>
        <dbReference type="ARBA" id="ARBA00005189"/>
    </source>
</evidence>
<evidence type="ECO:0000256" key="4">
    <source>
        <dbReference type="ARBA" id="ARBA00023315"/>
    </source>
</evidence>
<comment type="pathway">
    <text evidence="1">Lipid metabolism.</text>
</comment>
<feature type="domain" description="N-acetyltransferase" evidence="5">
    <location>
        <begin position="533"/>
        <end position="684"/>
    </location>
</feature>
<comment type="similarity">
    <text evidence="2">Belongs to the thiolase-like superfamily. Thiolase family.</text>
</comment>
<dbReference type="InterPro" id="IPR020613">
    <property type="entry name" value="Thiolase_CS"/>
</dbReference>
<dbReference type="Pfam" id="PF00583">
    <property type="entry name" value="Acetyltransf_1"/>
    <property type="match status" value="1"/>
</dbReference>
<dbReference type="Pfam" id="PF00108">
    <property type="entry name" value="Thiolase_N"/>
    <property type="match status" value="1"/>
</dbReference>
<dbReference type="OrthoDB" id="5404651at2759"/>
<gene>
    <name evidence="6" type="primary">naa20</name>
    <name evidence="6" type="ORF">T02_3172</name>
</gene>
<dbReference type="EMBL" id="JYDW01000139">
    <property type="protein sequence ID" value="KRZ54362.1"/>
    <property type="molecule type" value="Genomic_DNA"/>
</dbReference>
<dbReference type="Gene3D" id="3.40.47.10">
    <property type="match status" value="2"/>
</dbReference>
<dbReference type="InterPro" id="IPR002155">
    <property type="entry name" value="Thiolase"/>
</dbReference>
<dbReference type="PROSITE" id="PS00737">
    <property type="entry name" value="THIOLASE_2"/>
    <property type="match status" value="1"/>
</dbReference>
<proteinExistence type="inferred from homology"/>
<dbReference type="Pfam" id="PF02803">
    <property type="entry name" value="Thiolase_C"/>
    <property type="match status" value="1"/>
</dbReference>
<dbReference type="NCBIfam" id="TIGR01930">
    <property type="entry name" value="AcCoA-C-Actrans"/>
    <property type="match status" value="1"/>
</dbReference>
<comment type="caution">
    <text evidence="6">The sequence shown here is derived from an EMBL/GenBank/DDBJ whole genome shotgun (WGS) entry which is preliminary data.</text>
</comment>
<dbReference type="InterPro" id="IPR020617">
    <property type="entry name" value="Thiolase_C"/>
</dbReference>
<evidence type="ECO:0000313" key="6">
    <source>
        <dbReference type="EMBL" id="KRZ54362.1"/>
    </source>
</evidence>
<evidence type="ECO:0000256" key="3">
    <source>
        <dbReference type="ARBA" id="ARBA00022679"/>
    </source>
</evidence>
<evidence type="ECO:0000313" key="7">
    <source>
        <dbReference type="Proteomes" id="UP000054721"/>
    </source>
</evidence>
<accession>A0A0V1L4A3</accession>
<dbReference type="InterPro" id="IPR016039">
    <property type="entry name" value="Thiolase-like"/>
</dbReference>
<protein>
    <submittedName>
        <fullName evidence="6">3-ketoacyl-CoA thiolase, mitochondrial</fullName>
    </submittedName>
</protein>
<dbReference type="InterPro" id="IPR016181">
    <property type="entry name" value="Acyl_CoA_acyltransferase"/>
</dbReference>
<dbReference type="GO" id="GO:0005739">
    <property type="term" value="C:mitochondrion"/>
    <property type="evidence" value="ECO:0007669"/>
    <property type="project" value="TreeGrafter"/>
</dbReference>
<dbReference type="CDD" id="cd04301">
    <property type="entry name" value="NAT_SF"/>
    <property type="match status" value="1"/>
</dbReference>